<protein>
    <submittedName>
        <fullName evidence="1">Gamma-glutamyltransferase family protein</fullName>
    </submittedName>
</protein>
<dbReference type="InterPro" id="IPR052896">
    <property type="entry name" value="GGT-like_enzyme"/>
</dbReference>
<dbReference type="EMBL" id="JACXWY010000005">
    <property type="protein sequence ID" value="MBD3846087.1"/>
    <property type="molecule type" value="Genomic_DNA"/>
</dbReference>
<dbReference type="Proteomes" id="UP000619295">
    <property type="component" value="Unassembled WGS sequence"/>
</dbReference>
<comment type="caution">
    <text evidence="1">The sequence shown here is derived from an EMBL/GenBank/DDBJ whole genome shotgun (WGS) entry which is preliminary data.</text>
</comment>
<accession>A0A927I088</accession>
<proteinExistence type="predicted"/>
<dbReference type="Gene3D" id="1.10.246.130">
    <property type="match status" value="1"/>
</dbReference>
<dbReference type="PRINTS" id="PR01210">
    <property type="entry name" value="GGTRANSPTASE"/>
</dbReference>
<gene>
    <name evidence="1" type="ORF">IED13_10295</name>
</gene>
<dbReference type="InterPro" id="IPR043137">
    <property type="entry name" value="GGT_ssub_C"/>
</dbReference>
<name>A0A927I088_9HYPH</name>
<dbReference type="SUPFAM" id="SSF56235">
    <property type="entry name" value="N-terminal nucleophile aminohydrolases (Ntn hydrolases)"/>
    <property type="match status" value="1"/>
</dbReference>
<dbReference type="Gene3D" id="3.60.20.40">
    <property type="match status" value="1"/>
</dbReference>
<dbReference type="RefSeq" id="WP_191124123.1">
    <property type="nucleotide sequence ID" value="NZ_JACXWY010000005.1"/>
</dbReference>
<dbReference type="PANTHER" id="PTHR43881">
    <property type="entry name" value="GAMMA-GLUTAMYLTRANSPEPTIDASE (AFU_ORTHOLOGUE AFUA_4G13580)"/>
    <property type="match status" value="1"/>
</dbReference>
<dbReference type="InterPro" id="IPR043138">
    <property type="entry name" value="GGT_lsub"/>
</dbReference>
<evidence type="ECO:0000313" key="1">
    <source>
        <dbReference type="EMBL" id="MBD3846087.1"/>
    </source>
</evidence>
<dbReference type="InterPro" id="IPR029055">
    <property type="entry name" value="Ntn_hydrolases_N"/>
</dbReference>
<organism evidence="1 2">
    <name type="scientific">Bosea spartocytisi</name>
    <dbReference type="NCBI Taxonomy" id="2773451"/>
    <lineage>
        <taxon>Bacteria</taxon>
        <taxon>Pseudomonadati</taxon>
        <taxon>Pseudomonadota</taxon>
        <taxon>Alphaproteobacteria</taxon>
        <taxon>Hyphomicrobiales</taxon>
        <taxon>Boseaceae</taxon>
        <taxon>Bosea</taxon>
    </lineage>
</organism>
<reference evidence="1" key="1">
    <citation type="submission" date="2020-09" db="EMBL/GenBank/DDBJ databases">
        <title>Bosea spartocytisi sp. nov. a root nodule endophyte of Spartocytisus supranubius in the high mountain ecosystem fo the Teide National Park (Canary Islands, Spain).</title>
        <authorList>
            <person name="Pulido-Suarez L."/>
            <person name="Peix A."/>
            <person name="Igual J.M."/>
            <person name="Socas-Perez N."/>
            <person name="Velazquez E."/>
            <person name="Flores-Felix J.D."/>
            <person name="Leon-Barrios M."/>
        </authorList>
    </citation>
    <scope>NUCLEOTIDE SEQUENCE</scope>
    <source>
        <strain evidence="1">SSUT16</strain>
    </source>
</reference>
<dbReference type="PANTHER" id="PTHR43881:SF5">
    <property type="entry name" value="GAMMA-GLUTAMYLTRANSPEPTIDASE"/>
    <property type="match status" value="1"/>
</dbReference>
<dbReference type="AlphaFoldDB" id="A0A927I088"/>
<dbReference type="Pfam" id="PF01019">
    <property type="entry name" value="G_glu_transpept"/>
    <property type="match status" value="1"/>
</dbReference>
<keyword evidence="2" id="KW-1185">Reference proteome</keyword>
<sequence>MVDTPVFGSAAVAAPHHLASEAGRAVLAEGGNAIEAMVAMAATIAVVYPHMNGIGGDGFWLIHEPGGKMHGIEACGPAGTLATIERYRAKDYDSIPARGPEAALTVAGAVEGWRLALDLSRSRGGRLPLRELLADALRHAREGYAVSPSECGNRPNELEALKAAPGFLKTFWPDDAPPKPGSHRKMEALAETLQQLAGAGLDDFYRGDVGREIAADLERIGAPVTRADLERYHARTVTPLALALPGLTVWNMPPPTQGLAALVILGLFERLGRVELDSFAHHHGLIEATKRALAIRDHHVTDPAYATGDPARFLGEAMLAREAAEIDARRAAPWPVKQSHGDTIWMGAIDGKGLAVSYIQSIYWEYGSGCVLPATGIHWQNRGISFSLDKAAANPLMPGRKPFHTLNPAFARFDDGRILAYGAMGGDGQPQFQAQILTRYRLGQNLATAIDAPRWLFGRTWGSASTGLKVESRFDSALLERLDAAGHPVEESGLAYSEGFGHAGMLVKHANGRVEAAHDPRSDGDARGI</sequence>
<evidence type="ECO:0000313" key="2">
    <source>
        <dbReference type="Proteomes" id="UP000619295"/>
    </source>
</evidence>